<keyword evidence="1" id="KW-0378">Hydrolase</keyword>
<gene>
    <name evidence="1" type="ORF">BV25DRAFT_1858137</name>
</gene>
<comment type="caution">
    <text evidence="1">The sequence shown here is derived from an EMBL/GenBank/DDBJ whole genome shotgun (WGS) entry which is preliminary data.</text>
</comment>
<accession>A0ACB8SYT9</accession>
<reference evidence="1" key="2">
    <citation type="journal article" date="2022" name="New Phytol.">
        <title>Evolutionary transition to the ectomycorrhizal habit in the genomes of a hyperdiverse lineage of mushroom-forming fungi.</title>
        <authorList>
            <person name="Looney B."/>
            <person name="Miyauchi S."/>
            <person name="Morin E."/>
            <person name="Drula E."/>
            <person name="Courty P.E."/>
            <person name="Kohler A."/>
            <person name="Kuo A."/>
            <person name="LaButti K."/>
            <person name="Pangilinan J."/>
            <person name="Lipzen A."/>
            <person name="Riley R."/>
            <person name="Andreopoulos W."/>
            <person name="He G."/>
            <person name="Johnson J."/>
            <person name="Nolan M."/>
            <person name="Tritt A."/>
            <person name="Barry K.W."/>
            <person name="Grigoriev I.V."/>
            <person name="Nagy L.G."/>
            <person name="Hibbett D."/>
            <person name="Henrissat B."/>
            <person name="Matheny P.B."/>
            <person name="Labbe J."/>
            <person name="Martin F.M."/>
        </authorList>
    </citation>
    <scope>NUCLEOTIDE SEQUENCE</scope>
    <source>
        <strain evidence="1">HHB10654</strain>
    </source>
</reference>
<dbReference type="Proteomes" id="UP000814140">
    <property type="component" value="Unassembled WGS sequence"/>
</dbReference>
<dbReference type="EMBL" id="MU277215">
    <property type="protein sequence ID" value="KAI0061021.1"/>
    <property type="molecule type" value="Genomic_DNA"/>
</dbReference>
<evidence type="ECO:0000313" key="1">
    <source>
        <dbReference type="EMBL" id="KAI0061021.1"/>
    </source>
</evidence>
<organism evidence="1 2">
    <name type="scientific">Artomyces pyxidatus</name>
    <dbReference type="NCBI Taxonomy" id="48021"/>
    <lineage>
        <taxon>Eukaryota</taxon>
        <taxon>Fungi</taxon>
        <taxon>Dikarya</taxon>
        <taxon>Basidiomycota</taxon>
        <taxon>Agaricomycotina</taxon>
        <taxon>Agaricomycetes</taxon>
        <taxon>Russulales</taxon>
        <taxon>Auriscalpiaceae</taxon>
        <taxon>Artomyces</taxon>
    </lineage>
</organism>
<sequence length="1861" mass="211840">MPVNIKTANELDQVCVLERLDPSSLMLNSDTAIETAVSFVEGIMLSKSMAPPLEALFRRPLCLEFFLSAMSDDAFAVAERWILSQFPVQLDAYSSDSLCFRMLARFAVSFQFLLYRSETIPPAFLHMWHRDVTETIPILDALFLMQQNEYPATPATDNAEEEHGGFVKKKQSQRARKHQRKASRAKKPVDLAPFRAAGVAIPTTRDELVDIAESYLLRQKDILDAMLGTFRRADFRPVIKAAYIPSAVAEAHVEDTYAQIDAPVIIEALVSESVPAAYPLVLPMKAALYFESADGFGEWRILISGRADRNLREAKKKDANTFRIILKKIKELSNGHFSDDNQKRLTGPGTVVPIFEAKMTRDLRLVYQVDCAPEFDSKVERQVIKVFGIYTHAQLDKRLWESIGHQLSSKGKEYAKRCTFRCEPFHKGDSVVPPASFPPAPVTETKATASELPEARKEDQGEVHSLLVLEKFVIFSQALLTSILADQDVAHVFQVSPHEQEIIEHPFSCYVLGRSGTGKTTTMLFKMLGMENSWQQNRELRPTRPRQLFVTQSRVLADKVEEYFLKLLQSLSIAAHTESGISELLERQKNREEGGLVDRDEAVDWRDDLPRRFSELKDSHFPMFITFDKLSSLLEADMDQASGKLVSSEERQDWNSGGLVLPGQPTQPSEYMLQKRVSFVSYDVFREDYWPHFPQPLTKGLDKSLVFSEFMGVIKGSEQTLSSEEPYLDYKTYLDLSTRAQSTFASKRLEIYNLFQAYLKMKRERRDYDAADRTHAILRELRHGVQGKKLDFLYVDEVQDNLLIDAKLLRSICHNPDGLFWAGDTAQTISVGSSFRFDDLKAFLHRVEEDTHDPAIQSKAAQAPKSFHLSTNFRSHAGIVKCAHSVIELITKFWPYAIDILAEEKGVVDGIKPVFFSGWDQDNVRYESFLFGAAGQHIEFGAQQCILVRNDVAREKLRKQVGDVGLIMTLYESKGLEFNDVLLYNFFEDSAVEVSQWRVVLNALERSQRAKIAAPTFDENRHAGVCSELKFLYVALTRARQNLWLVDRSEKGEPMRMFWSARGLVENYTPSSADIPQLAVSSTPEEWEKMARTLFDNKRYFQAMHSYDRAGKSREKAIARAYHLREVARSVPSSATRANNVARKDAFLAVAEAFIHSANEAVIVRERTEYFRIAAEAYVALEDFAKAAEAYANASMFTQAAQYYRKAGLFDDTVAIIKGHRSEVDADVADHLYNIAKLFYLRRGDLRRASGLFSSLEEKLEFVLDHDLDIAHAEILTDEGRFAEAADLHMQEGRTLDALRLYLRDRSSQKSLDKAKDCLLEALWGAFSMGVSRDPGDVTPAKSVQELFELVEKLDDATFSPRDRREIQMFIALEKSDATQLRTLGESMFIQDGNKPAALICLDRVFADVKGFLQGSGEIGTKLRAFHSYALLYKEVMFHPTPWSSRALTRLFSLKMDLEGRVLLSPGTLLHRLYEKYKARASVPGEITLDQPTFLQFFRFSLGDRLRERITDQSDRCLLMRELEPCSNLALRGQCDFKDCPRQHTLDPACYNRRLHFHLQQVLILQVYQSLDNSSARLQRIWFERLYESLNPGHHAFGSMACIGNPLPEVTRAIGVLKEWIRSTLYKLDPYRPQSAFVTNLLRYLDVGISFDAAAVDDYITRTQIVRLYRPPHLCRSSDKYVVDDVVCFFKMSEACSVDAGALFLRHIIQSHLPVDIGALCRFLDILCGSYIFAQKLRQWSGAPPLHNTTMPRSWILEHLPHTTKLKGKDTRAFLAIANPVADLLQQLYSGKDAEHLSYQNRPIEQATLQVKNMFIARICRALCLVGYNMGSRMLQDDIYHAVTALRRIDPNRVFPPLYQQ</sequence>
<reference evidence="1" key="1">
    <citation type="submission" date="2021-03" db="EMBL/GenBank/DDBJ databases">
        <authorList>
            <consortium name="DOE Joint Genome Institute"/>
            <person name="Ahrendt S."/>
            <person name="Looney B.P."/>
            <person name="Miyauchi S."/>
            <person name="Morin E."/>
            <person name="Drula E."/>
            <person name="Courty P.E."/>
            <person name="Chicoki N."/>
            <person name="Fauchery L."/>
            <person name="Kohler A."/>
            <person name="Kuo A."/>
            <person name="Labutti K."/>
            <person name="Pangilinan J."/>
            <person name="Lipzen A."/>
            <person name="Riley R."/>
            <person name="Andreopoulos W."/>
            <person name="He G."/>
            <person name="Johnson J."/>
            <person name="Barry K.W."/>
            <person name="Grigoriev I.V."/>
            <person name="Nagy L."/>
            <person name="Hibbett D."/>
            <person name="Henrissat B."/>
            <person name="Matheny P.B."/>
            <person name="Labbe J."/>
            <person name="Martin F."/>
        </authorList>
    </citation>
    <scope>NUCLEOTIDE SEQUENCE</scope>
    <source>
        <strain evidence="1">HHB10654</strain>
    </source>
</reference>
<proteinExistence type="predicted"/>
<evidence type="ECO:0000313" key="2">
    <source>
        <dbReference type="Proteomes" id="UP000814140"/>
    </source>
</evidence>
<protein>
    <submittedName>
        <fullName evidence="1">P-loop containing nucleoside triphosphate hydrolase protein</fullName>
    </submittedName>
</protein>
<name>A0ACB8SYT9_9AGAM</name>
<keyword evidence="2" id="KW-1185">Reference proteome</keyword>